<organism evidence="1">
    <name type="scientific">marine metagenome</name>
    <dbReference type="NCBI Taxonomy" id="408172"/>
    <lineage>
        <taxon>unclassified sequences</taxon>
        <taxon>metagenomes</taxon>
        <taxon>ecological metagenomes</taxon>
    </lineage>
</organism>
<evidence type="ECO:0000313" key="1">
    <source>
        <dbReference type="EMBL" id="SVE32873.1"/>
    </source>
</evidence>
<dbReference type="AlphaFoldDB" id="A0A383CLE1"/>
<sequence length="27" mass="3102">MQTNNDKSLDTVRIERLELDCIIGINP</sequence>
<gene>
    <name evidence="1" type="ORF">METZ01_LOCUS485727</name>
</gene>
<feature type="non-terminal residue" evidence="1">
    <location>
        <position position="27"/>
    </location>
</feature>
<proteinExistence type="predicted"/>
<dbReference type="EMBL" id="UINC01209729">
    <property type="protein sequence ID" value="SVE32873.1"/>
    <property type="molecule type" value="Genomic_DNA"/>
</dbReference>
<accession>A0A383CLE1</accession>
<name>A0A383CLE1_9ZZZZ</name>
<reference evidence="1" key="1">
    <citation type="submission" date="2018-05" db="EMBL/GenBank/DDBJ databases">
        <authorList>
            <person name="Lanie J.A."/>
            <person name="Ng W.-L."/>
            <person name="Kazmierczak K.M."/>
            <person name="Andrzejewski T.M."/>
            <person name="Davidsen T.M."/>
            <person name="Wayne K.J."/>
            <person name="Tettelin H."/>
            <person name="Glass J.I."/>
            <person name="Rusch D."/>
            <person name="Podicherti R."/>
            <person name="Tsui H.-C.T."/>
            <person name="Winkler M.E."/>
        </authorList>
    </citation>
    <scope>NUCLEOTIDE SEQUENCE</scope>
</reference>
<protein>
    <submittedName>
        <fullName evidence="1">Uncharacterized protein</fullName>
    </submittedName>
</protein>